<evidence type="ECO:0000256" key="6">
    <source>
        <dbReference type="ARBA" id="ARBA00023157"/>
    </source>
</evidence>
<keyword evidence="6" id="KW-1015">Disulfide bond</keyword>
<dbReference type="Gene3D" id="6.10.250.2740">
    <property type="match status" value="1"/>
</dbReference>
<evidence type="ECO:0000256" key="7">
    <source>
        <dbReference type="ARBA" id="ARBA00023159"/>
    </source>
</evidence>
<dbReference type="Gene3D" id="1.10.10.1680">
    <property type="entry name" value="HetR, N-terminal DNA-binding domain"/>
    <property type="match status" value="1"/>
</dbReference>
<feature type="domain" description="HetR C-terminal Hood" evidence="9">
    <location>
        <begin position="194"/>
        <end position="269"/>
    </location>
</feature>
<dbReference type="Gene3D" id="1.10.10.1670">
    <property type="entry name" value="HetR, flap domain"/>
    <property type="match status" value="1"/>
</dbReference>
<organism evidence="10 11">
    <name type="scientific">Leptolyngbya iicbica LK</name>
    <dbReference type="NCBI Taxonomy" id="2294035"/>
    <lineage>
        <taxon>Bacteria</taxon>
        <taxon>Bacillati</taxon>
        <taxon>Cyanobacteriota</taxon>
        <taxon>Cyanophyceae</taxon>
        <taxon>Leptolyngbyales</taxon>
        <taxon>Leptolyngbyaceae</taxon>
        <taxon>Leptolyngbya group</taxon>
        <taxon>Leptolyngbya</taxon>
        <taxon>Leptolyngbya iicbica</taxon>
    </lineage>
</organism>
<dbReference type="InterPro" id="IPR041935">
    <property type="entry name" value="HetR_flap"/>
</dbReference>
<dbReference type="InterPro" id="IPR005319">
    <property type="entry name" value="Pept_S48_HetR"/>
</dbReference>
<dbReference type="GO" id="GO:0004252">
    <property type="term" value="F:serine-type endopeptidase activity"/>
    <property type="evidence" value="ECO:0007669"/>
    <property type="project" value="InterPro"/>
</dbReference>
<evidence type="ECO:0000256" key="8">
    <source>
        <dbReference type="ARBA" id="ARBA00023163"/>
    </source>
</evidence>
<evidence type="ECO:0000259" key="9">
    <source>
        <dbReference type="Pfam" id="PF18460"/>
    </source>
</evidence>
<evidence type="ECO:0000313" key="11">
    <source>
        <dbReference type="Proteomes" id="UP000292459"/>
    </source>
</evidence>
<dbReference type="GO" id="GO:0043158">
    <property type="term" value="P:heterocyst development"/>
    <property type="evidence" value="ECO:0007669"/>
    <property type="project" value="InterPro"/>
</dbReference>
<dbReference type="GO" id="GO:0003677">
    <property type="term" value="F:DNA binding"/>
    <property type="evidence" value="ECO:0007669"/>
    <property type="project" value="UniProtKB-KW"/>
</dbReference>
<reference evidence="10 11" key="1">
    <citation type="submission" date="2018-11" db="EMBL/GenBank/DDBJ databases">
        <title>Whole genome sequencing of an environmental sample.</title>
        <authorList>
            <person name="Sarangi A.N."/>
            <person name="Singh D."/>
            <person name="Tripathy S."/>
        </authorList>
    </citation>
    <scope>NUCLEOTIDE SEQUENCE [LARGE SCALE GENOMIC DNA]</scope>
    <source>
        <strain evidence="10 11">Lakshadweep</strain>
    </source>
</reference>
<keyword evidence="8" id="KW-0804">Transcription</keyword>
<keyword evidence="4" id="KW-0805">Transcription regulation</keyword>
<dbReference type="EMBL" id="QVFV01000007">
    <property type="protein sequence ID" value="RZM75714.1"/>
    <property type="molecule type" value="Genomic_DNA"/>
</dbReference>
<keyword evidence="7" id="KW-0010">Activator</keyword>
<gene>
    <name evidence="10" type="primary">hetR</name>
    <name evidence="10" type="ORF">DYY88_20305</name>
</gene>
<keyword evidence="3" id="KW-0720">Serine protease</keyword>
<evidence type="ECO:0000256" key="1">
    <source>
        <dbReference type="ARBA" id="ARBA00022670"/>
    </source>
</evidence>
<dbReference type="Pfam" id="PF18460">
    <property type="entry name" value="HetR_C"/>
    <property type="match status" value="1"/>
</dbReference>
<dbReference type="Pfam" id="PF03574">
    <property type="entry name" value="Peptidase_S48"/>
    <property type="match status" value="1"/>
</dbReference>
<protein>
    <submittedName>
        <fullName evidence="10">Heterocyst differentiation control protein</fullName>
    </submittedName>
</protein>
<evidence type="ECO:0000256" key="4">
    <source>
        <dbReference type="ARBA" id="ARBA00023015"/>
    </source>
</evidence>
<evidence type="ECO:0000313" key="10">
    <source>
        <dbReference type="EMBL" id="RZM75714.1"/>
    </source>
</evidence>
<accession>A0A4V2E1Y1</accession>
<dbReference type="Proteomes" id="UP000292459">
    <property type="component" value="Unassembled WGS sequence"/>
</dbReference>
<proteinExistence type="predicted"/>
<dbReference type="InterPro" id="IPR040949">
    <property type="entry name" value="HetR_C"/>
</dbReference>
<dbReference type="InterPro" id="IPR041936">
    <property type="entry name" value="HetR_DNA-bd_N"/>
</dbReference>
<evidence type="ECO:0000256" key="3">
    <source>
        <dbReference type="ARBA" id="ARBA00022825"/>
    </source>
</evidence>
<sequence length="276" mass="31480">MKLGGHRYGSFLEAANTAAKLAIYSSYLEQGHNVRKTSFLHHVEPKRVRAIVKEVEALKADGKSLTSLSDQEPYYLIGLPFLWQEKYPWEAGQCRLNNHYLSAKEHEALYEQLPADLPSARFLDMLEFLDLIQLLHEKSQAEYPPSRQMPLSDALTEHIKFRLLHSGTVTQVDIPFLSIPIFALTRTHYAPKGQQERVFTMIDDLARFGKLMQDWVVEQPDVLRGLEVFDVAPEQREKALAELDTMLKAWADKYHQEGGHPMILQLAAGTREPGDA</sequence>
<keyword evidence="11" id="KW-1185">Reference proteome</keyword>
<evidence type="ECO:0000256" key="5">
    <source>
        <dbReference type="ARBA" id="ARBA00023125"/>
    </source>
</evidence>
<keyword evidence="1" id="KW-0645">Protease</keyword>
<name>A0A4V2E1Y1_9CYAN</name>
<keyword evidence="5" id="KW-0238">DNA-binding</keyword>
<dbReference type="GO" id="GO:0006508">
    <property type="term" value="P:proteolysis"/>
    <property type="evidence" value="ECO:0007669"/>
    <property type="project" value="UniProtKB-KW"/>
</dbReference>
<dbReference type="OrthoDB" id="526832at2"/>
<comment type="caution">
    <text evidence="10">The sequence shown here is derived from an EMBL/GenBank/DDBJ whole genome shotgun (WGS) entry which is preliminary data.</text>
</comment>
<keyword evidence="2" id="KW-0378">Hydrolase</keyword>
<evidence type="ECO:0000256" key="2">
    <source>
        <dbReference type="ARBA" id="ARBA00022801"/>
    </source>
</evidence>
<dbReference type="AlphaFoldDB" id="A0A4V2E1Y1"/>